<evidence type="ECO:0000313" key="3">
    <source>
        <dbReference type="EMBL" id="XDQ40071.1"/>
    </source>
</evidence>
<feature type="chain" id="PRO_5044244161" evidence="1">
    <location>
        <begin position="38"/>
        <end position="402"/>
    </location>
</feature>
<dbReference type="GO" id="GO:0016787">
    <property type="term" value="F:hydrolase activity"/>
    <property type="evidence" value="ECO:0007669"/>
    <property type="project" value="UniProtKB-KW"/>
</dbReference>
<evidence type="ECO:0000259" key="2">
    <source>
        <dbReference type="PROSITE" id="PS52006"/>
    </source>
</evidence>
<protein>
    <submittedName>
        <fullName evidence="3">Glycoside hydrolase family 64 protein</fullName>
    </submittedName>
</protein>
<dbReference type="Pfam" id="PF16483">
    <property type="entry name" value="Glyco_hydro_64"/>
    <property type="match status" value="1"/>
</dbReference>
<dbReference type="Gene3D" id="3.30.920.50">
    <property type="entry name" value="Beta-1,3-glucanase, C-terminal domain"/>
    <property type="match status" value="1"/>
</dbReference>
<dbReference type="AlphaFoldDB" id="A0AB39QCG8"/>
<organism evidence="3">
    <name type="scientific">Streptomyces sp. R28</name>
    <dbReference type="NCBI Taxonomy" id="3238628"/>
    <lineage>
        <taxon>Bacteria</taxon>
        <taxon>Bacillati</taxon>
        <taxon>Actinomycetota</taxon>
        <taxon>Actinomycetes</taxon>
        <taxon>Kitasatosporales</taxon>
        <taxon>Streptomycetaceae</taxon>
        <taxon>Streptomyces</taxon>
    </lineage>
</organism>
<dbReference type="PROSITE" id="PS51318">
    <property type="entry name" value="TAT"/>
    <property type="match status" value="1"/>
</dbReference>
<keyword evidence="3" id="KW-0378">Hydrolase</keyword>
<accession>A0AB39QCG8</accession>
<feature type="domain" description="GH64" evidence="2">
    <location>
        <begin position="49"/>
        <end position="399"/>
    </location>
</feature>
<name>A0AB39QCG8_9ACTN</name>
<feature type="signal peptide" evidence="1">
    <location>
        <begin position="1"/>
        <end position="37"/>
    </location>
</feature>
<dbReference type="RefSeq" id="WP_369174776.1">
    <property type="nucleotide sequence ID" value="NZ_CP163439.1"/>
</dbReference>
<sequence length="402" mass="42576">MTSRHQRHLGRRRLLLALGGTAVAVPAVATVAPYALAGTPAHGVGPSAAGPLPLTIVNDSGSFGNANVHVYIVGNQDGRQVRVTPDGTLAPIALSDNGADGFTDYAISLAGSGETRLWLPYMSGRMYVSLGEKLKFKAVTDGNGNAALQYPAGWVASDPNYPVLHDCAEFTYNAAGMFCNTTMVDMFSVPLSIRLTGAKDQTTGRLRAGGRATAFGAVRQVEEFARLVVDDRRVIAPGHGLDAGLFPKDYFAPYIDEVWSTYTGRDLTVTTNAGTFTGRVRGDRFTFDGPAQVSFAKPSTRDVLFCDGNLAAPNDGTTGPVAAVLGAGFNRSTLLSHPAQPTTDAATFYRTDLTNHYAKAMHTATEDGKAYGFAFDDVADFASYIQDTAPTGIRLTLTPFEG</sequence>
<dbReference type="PANTHER" id="PTHR38165">
    <property type="match status" value="1"/>
</dbReference>
<proteinExistence type="predicted"/>
<dbReference type="Gene3D" id="2.60.110.10">
    <property type="entry name" value="Thaumatin"/>
    <property type="match status" value="1"/>
</dbReference>
<keyword evidence="1" id="KW-0732">Signal</keyword>
<dbReference type="InterPro" id="IPR006311">
    <property type="entry name" value="TAT_signal"/>
</dbReference>
<dbReference type="CDD" id="cd09216">
    <property type="entry name" value="GH64-LPHase-like"/>
    <property type="match status" value="1"/>
</dbReference>
<dbReference type="InterPro" id="IPR032477">
    <property type="entry name" value="Glyco_hydro_64"/>
</dbReference>
<reference evidence="3" key="1">
    <citation type="submission" date="2024-07" db="EMBL/GenBank/DDBJ databases">
        <authorList>
            <person name="Yu S.T."/>
        </authorList>
    </citation>
    <scope>NUCLEOTIDE SEQUENCE</scope>
    <source>
        <strain evidence="3">R28</strain>
    </source>
</reference>
<dbReference type="EMBL" id="CP163439">
    <property type="protein sequence ID" value="XDQ40071.1"/>
    <property type="molecule type" value="Genomic_DNA"/>
</dbReference>
<dbReference type="InterPro" id="IPR037176">
    <property type="entry name" value="Osmotin/thaumatin-like_sf"/>
</dbReference>
<dbReference type="PANTHER" id="PTHR38165:SF1">
    <property type="entry name" value="GLUCANASE B"/>
    <property type="match status" value="1"/>
</dbReference>
<evidence type="ECO:0000256" key="1">
    <source>
        <dbReference type="SAM" id="SignalP"/>
    </source>
</evidence>
<dbReference type="PROSITE" id="PS52006">
    <property type="entry name" value="GH64"/>
    <property type="match status" value="1"/>
</dbReference>
<dbReference type="InterPro" id="IPR042517">
    <property type="entry name" value="Glyco_hydro_64_N_2"/>
</dbReference>
<dbReference type="InterPro" id="IPR037398">
    <property type="entry name" value="Glyco_hydro_64_fam"/>
</dbReference>
<gene>
    <name evidence="3" type="ORF">AB5J49_45775</name>
</gene>